<dbReference type="RefSeq" id="WP_050987153.1">
    <property type="nucleotide sequence ID" value="NZ_BCMK01000011.1"/>
</dbReference>
<dbReference type="SUPFAM" id="SSF48452">
    <property type="entry name" value="TPR-like"/>
    <property type="match status" value="1"/>
</dbReference>
<keyword evidence="4" id="KW-1185">Reference proteome</keyword>
<dbReference type="EMBL" id="JARAWP010000001">
    <property type="protein sequence ID" value="MDX3016498.1"/>
    <property type="molecule type" value="Genomic_DNA"/>
</dbReference>
<dbReference type="Proteomes" id="UP001272987">
    <property type="component" value="Unassembled WGS sequence"/>
</dbReference>
<dbReference type="Proteomes" id="UP001282288">
    <property type="component" value="Unassembled WGS sequence"/>
</dbReference>
<dbReference type="CDD" id="cd00093">
    <property type="entry name" value="HTH_XRE"/>
    <property type="match status" value="1"/>
</dbReference>
<dbReference type="SMART" id="SM00530">
    <property type="entry name" value="HTH_XRE"/>
    <property type="match status" value="1"/>
</dbReference>
<dbReference type="SUPFAM" id="SSF47413">
    <property type="entry name" value="lambda repressor-like DNA-binding domains"/>
    <property type="match status" value="1"/>
</dbReference>
<dbReference type="InterPro" id="IPR010982">
    <property type="entry name" value="Lambda_DNA-bd_dom_sf"/>
</dbReference>
<organism evidence="2 5">
    <name type="scientific">Streptomyces acidiscabies</name>
    <dbReference type="NCBI Taxonomy" id="42234"/>
    <lineage>
        <taxon>Bacteria</taxon>
        <taxon>Bacillati</taxon>
        <taxon>Actinomycetota</taxon>
        <taxon>Actinomycetes</taxon>
        <taxon>Kitasatosporales</taxon>
        <taxon>Streptomycetaceae</taxon>
        <taxon>Streptomyces</taxon>
    </lineage>
</organism>
<feature type="domain" description="HTH cro/C1-type" evidence="1">
    <location>
        <begin position="11"/>
        <end position="63"/>
    </location>
</feature>
<evidence type="ECO:0000313" key="5">
    <source>
        <dbReference type="Proteomes" id="UP001282288"/>
    </source>
</evidence>
<reference evidence="2 4" key="1">
    <citation type="journal article" date="2023" name="Microb. Genom.">
        <title>Mesoterricola silvestris gen. nov., sp. nov., Mesoterricola sediminis sp. nov., Geothrix oryzae sp. nov., Geothrix edaphica sp. nov., Geothrix rubra sp. nov., and Geothrix limicola sp. nov., six novel members of Acidobacteriota isolated from soils.</title>
        <authorList>
            <person name="Weisberg A.J."/>
            <person name="Pearce E."/>
            <person name="Kramer C.G."/>
            <person name="Chang J.H."/>
            <person name="Clarke C.R."/>
        </authorList>
    </citation>
    <scope>NUCLEOTIDE SEQUENCE</scope>
    <source>
        <strain evidence="3 4">NB05-1H</strain>
        <strain evidence="2">NRRL_B-16521</strain>
    </source>
</reference>
<dbReference type="EMBL" id="JARAWC010000012">
    <property type="protein sequence ID" value="MDX2961633.1"/>
    <property type="molecule type" value="Genomic_DNA"/>
</dbReference>
<proteinExistence type="predicted"/>
<gene>
    <name evidence="2" type="ORF">PV399_18195</name>
    <name evidence="3" type="ORF">PV666_01175</name>
</gene>
<accession>A0AAP6BBD0</accession>
<comment type="caution">
    <text evidence="2">The sequence shown here is derived from an EMBL/GenBank/DDBJ whole genome shotgun (WGS) entry which is preliminary data.</text>
</comment>
<evidence type="ECO:0000313" key="3">
    <source>
        <dbReference type="EMBL" id="MDX3016498.1"/>
    </source>
</evidence>
<dbReference type="GO" id="GO:0003677">
    <property type="term" value="F:DNA binding"/>
    <property type="evidence" value="ECO:0007669"/>
    <property type="project" value="InterPro"/>
</dbReference>
<dbReference type="InterPro" id="IPR011990">
    <property type="entry name" value="TPR-like_helical_dom_sf"/>
</dbReference>
<sequence length="405" mass="44238">MDVPLRFGAELRRRRQEARKTLREVAREVNYSKAHLCKVERGDKKPSVTLARRCDAFFGTDGLFGRLVGDARPAGKGRDRPRREAIALGTGSLLAFTAVAKSRGVRADEPDPPLISLFQDQLRQMRKIGQASAPGALLAQLRDQTTAIVAFSAQSLGATRTGLLATAARFAEYAGWMAQEAGDVRSAMHWTAQAVELAKAGGDDHLADYAKVRRALVTLYDGDAEETIALARQAQRSALPPRIRGLAVQREAQGHALAGDVKACLSGLDRARELLARDEAESDGLALGPTHLADPVSVVTGWCLYDLGEHRKAAEVLDRECLRIPQHALRNRVRYGIRRALAHAASGEVEQSCQVAEELLWFTGLVPSATVRADVRRLDHELARFRSLPVVRDLRPALVNAMTVT</sequence>
<evidence type="ECO:0000259" key="1">
    <source>
        <dbReference type="PROSITE" id="PS50943"/>
    </source>
</evidence>
<dbReference type="Gene3D" id="1.10.260.40">
    <property type="entry name" value="lambda repressor-like DNA-binding domains"/>
    <property type="match status" value="1"/>
</dbReference>
<dbReference type="AlphaFoldDB" id="A0AAP6BBD0"/>
<dbReference type="Pfam" id="PF13560">
    <property type="entry name" value="HTH_31"/>
    <property type="match status" value="1"/>
</dbReference>
<evidence type="ECO:0000313" key="2">
    <source>
        <dbReference type="EMBL" id="MDX2961633.1"/>
    </source>
</evidence>
<evidence type="ECO:0000313" key="4">
    <source>
        <dbReference type="Proteomes" id="UP001272987"/>
    </source>
</evidence>
<dbReference type="InterPro" id="IPR001387">
    <property type="entry name" value="Cro/C1-type_HTH"/>
</dbReference>
<dbReference type="GeneID" id="69804441"/>
<name>A0AAP6BBD0_9ACTN</name>
<dbReference type="PROSITE" id="PS50943">
    <property type="entry name" value="HTH_CROC1"/>
    <property type="match status" value="1"/>
</dbReference>
<protein>
    <submittedName>
        <fullName evidence="2">Helix-turn-helix transcriptional regulator</fullName>
    </submittedName>
</protein>